<protein>
    <submittedName>
        <fullName evidence="2">PepSY domain-containing protein</fullName>
    </submittedName>
</protein>
<evidence type="ECO:0000256" key="1">
    <source>
        <dbReference type="SAM" id="Phobius"/>
    </source>
</evidence>
<dbReference type="InterPro" id="IPR005625">
    <property type="entry name" value="PepSY-ass_TM"/>
</dbReference>
<dbReference type="AlphaFoldDB" id="A0A6L8MJC8"/>
<keyword evidence="1" id="KW-0472">Membrane</keyword>
<gene>
    <name evidence="2" type="ORF">GTP44_11835</name>
</gene>
<keyword evidence="1" id="KW-0812">Transmembrane</keyword>
<dbReference type="Pfam" id="PF03929">
    <property type="entry name" value="PepSY_TM"/>
    <property type="match status" value="1"/>
</dbReference>
<organism evidence="2 3">
    <name type="scientific">Duganella lactea</name>
    <dbReference type="NCBI Taxonomy" id="2692173"/>
    <lineage>
        <taxon>Bacteria</taxon>
        <taxon>Pseudomonadati</taxon>
        <taxon>Pseudomonadota</taxon>
        <taxon>Betaproteobacteria</taxon>
        <taxon>Burkholderiales</taxon>
        <taxon>Oxalobacteraceae</taxon>
        <taxon>Telluria group</taxon>
        <taxon>Duganella</taxon>
    </lineage>
</organism>
<sequence length="520" mass="57066">MLWGYRAALGWLHTWVGVALGGVLFAIFWMGTLSVFDREIDRWMMPDTRLPPQVRQQPLSLDRIAAAVAPAVPAKATQWRIDLPTARVPVLRFTYKAGADEAPVRLLDPTSLAFLPEPGTLGASGFIFPFHYGLHLKWNDLGKWIVGLAGMAMLVLLVSGVLIHKKIFIQFFTFRPQKSLQRGSLDLHNLTGVLGLPFHFLITLSGLIIFITIYYPQAHSSVFGGGKEGKAAFSAEAYGKFSRAKAKAPGTLASLDAMAARAEREWAGGRPYFVRVWHPGDANSYVELRRSYANDVTMNLDQIYFDAASGEILNRFSAGPVMSAQRFISGMHFIQFEHWPLRWLYFLAGLSGCVLIATGFLFWLESRRARHAKRGLAGVRVVEGIAVGGVSGILIATLALFAANRLLPPHASLAGADRATLEMWAFFMTWLACLIHAWLRGRAAWRDQTWTVCAGAAICVALNALTTGDHLPRALANGMWPVAGMDLMLLIVAALAGWAALRMRKPTPAPRAGMALESVS</sequence>
<dbReference type="PANTHER" id="PTHR34219">
    <property type="entry name" value="IRON-REGULATED INNER MEMBRANE PROTEIN-RELATED"/>
    <property type="match status" value="1"/>
</dbReference>
<feature type="transmembrane region" description="Helical" evidence="1">
    <location>
        <begin position="385"/>
        <end position="403"/>
    </location>
</feature>
<feature type="transmembrane region" description="Helical" evidence="1">
    <location>
        <begin position="112"/>
        <end position="132"/>
    </location>
</feature>
<accession>A0A6L8MJC8</accession>
<evidence type="ECO:0000313" key="3">
    <source>
        <dbReference type="Proteomes" id="UP000474565"/>
    </source>
</evidence>
<feature type="transmembrane region" description="Helical" evidence="1">
    <location>
        <begin position="185"/>
        <end position="215"/>
    </location>
</feature>
<reference evidence="2 3" key="1">
    <citation type="submission" date="2019-12" db="EMBL/GenBank/DDBJ databases">
        <title>Novel species isolated from a subtropical stream in China.</title>
        <authorList>
            <person name="Lu H."/>
        </authorList>
    </citation>
    <scope>NUCLEOTIDE SEQUENCE [LARGE SCALE GENOMIC DNA]</scope>
    <source>
        <strain evidence="2 3">FT50W</strain>
    </source>
</reference>
<dbReference type="PANTHER" id="PTHR34219:SF4">
    <property type="entry name" value="PEPSY DOMAIN-CONTAINING PROTEIN"/>
    <property type="match status" value="1"/>
</dbReference>
<name>A0A6L8MJC8_9BURK</name>
<feature type="transmembrane region" description="Helical" evidence="1">
    <location>
        <begin position="343"/>
        <end position="364"/>
    </location>
</feature>
<feature type="transmembrane region" description="Helical" evidence="1">
    <location>
        <begin position="451"/>
        <end position="468"/>
    </location>
</feature>
<feature type="transmembrane region" description="Helical" evidence="1">
    <location>
        <begin position="480"/>
        <end position="501"/>
    </location>
</feature>
<keyword evidence="1" id="KW-1133">Transmembrane helix</keyword>
<proteinExistence type="predicted"/>
<comment type="caution">
    <text evidence="2">The sequence shown here is derived from an EMBL/GenBank/DDBJ whole genome shotgun (WGS) entry which is preliminary data.</text>
</comment>
<dbReference type="Proteomes" id="UP000474565">
    <property type="component" value="Unassembled WGS sequence"/>
</dbReference>
<feature type="transmembrane region" description="Helical" evidence="1">
    <location>
        <begin position="423"/>
        <end position="439"/>
    </location>
</feature>
<feature type="transmembrane region" description="Helical" evidence="1">
    <location>
        <begin position="144"/>
        <end position="164"/>
    </location>
</feature>
<feature type="transmembrane region" description="Helical" evidence="1">
    <location>
        <begin position="12"/>
        <end position="36"/>
    </location>
</feature>
<dbReference type="EMBL" id="WWCP01000012">
    <property type="protein sequence ID" value="MYM82644.1"/>
    <property type="molecule type" value="Genomic_DNA"/>
</dbReference>
<evidence type="ECO:0000313" key="2">
    <source>
        <dbReference type="EMBL" id="MYM82644.1"/>
    </source>
</evidence>